<dbReference type="Gene3D" id="1.10.30.10">
    <property type="entry name" value="High mobility group box domain"/>
    <property type="match status" value="1"/>
</dbReference>
<dbReference type="OrthoDB" id="6247875at2759"/>
<evidence type="ECO:0000256" key="3">
    <source>
        <dbReference type="ARBA" id="ARBA00023163"/>
    </source>
</evidence>
<dbReference type="InterPro" id="IPR050140">
    <property type="entry name" value="SRY-related_HMG-box_TF-like"/>
</dbReference>
<keyword evidence="2 4" id="KW-0238">DNA-binding</keyword>
<dbReference type="GO" id="GO:0005634">
    <property type="term" value="C:nucleus"/>
    <property type="evidence" value="ECO:0007669"/>
    <property type="project" value="UniProtKB-UniRule"/>
</dbReference>
<evidence type="ECO:0000256" key="2">
    <source>
        <dbReference type="ARBA" id="ARBA00023125"/>
    </source>
</evidence>
<keyword evidence="1" id="KW-0805">Transcription regulation</keyword>
<organism evidence="7 8">
    <name type="scientific">Clonostachys byssicola</name>
    <dbReference type="NCBI Taxonomy" id="160290"/>
    <lineage>
        <taxon>Eukaryota</taxon>
        <taxon>Fungi</taxon>
        <taxon>Dikarya</taxon>
        <taxon>Ascomycota</taxon>
        <taxon>Pezizomycotina</taxon>
        <taxon>Sordariomycetes</taxon>
        <taxon>Hypocreomycetidae</taxon>
        <taxon>Hypocreales</taxon>
        <taxon>Bionectriaceae</taxon>
        <taxon>Clonostachys</taxon>
    </lineage>
</organism>
<evidence type="ECO:0000313" key="7">
    <source>
        <dbReference type="EMBL" id="CAG9986398.1"/>
    </source>
</evidence>
<dbReference type="EMBL" id="CABFNO020001404">
    <property type="protein sequence ID" value="CAG9986398.1"/>
    <property type="molecule type" value="Genomic_DNA"/>
</dbReference>
<keyword evidence="8" id="KW-1185">Reference proteome</keyword>
<gene>
    <name evidence="7" type="ORF">CBYS24578_00012675</name>
</gene>
<evidence type="ECO:0000256" key="1">
    <source>
        <dbReference type="ARBA" id="ARBA00023015"/>
    </source>
</evidence>
<feature type="domain" description="HMG box" evidence="6">
    <location>
        <begin position="137"/>
        <end position="205"/>
    </location>
</feature>
<dbReference type="Pfam" id="PF00505">
    <property type="entry name" value="HMG_box"/>
    <property type="match status" value="1"/>
</dbReference>
<dbReference type="GO" id="GO:0000978">
    <property type="term" value="F:RNA polymerase II cis-regulatory region sequence-specific DNA binding"/>
    <property type="evidence" value="ECO:0007669"/>
    <property type="project" value="TreeGrafter"/>
</dbReference>
<keyword evidence="3" id="KW-0804">Transcription</keyword>
<dbReference type="GO" id="GO:0030154">
    <property type="term" value="P:cell differentiation"/>
    <property type="evidence" value="ECO:0007669"/>
    <property type="project" value="TreeGrafter"/>
</dbReference>
<dbReference type="PROSITE" id="PS50118">
    <property type="entry name" value="HMG_BOX_2"/>
    <property type="match status" value="1"/>
</dbReference>
<feature type="DNA-binding region" description="HMG box" evidence="4">
    <location>
        <begin position="137"/>
        <end position="205"/>
    </location>
</feature>
<evidence type="ECO:0000256" key="5">
    <source>
        <dbReference type="SAM" id="MobiDB-lite"/>
    </source>
</evidence>
<name>A0A9N9XZ35_9HYPO</name>
<dbReference type="Proteomes" id="UP000754883">
    <property type="component" value="Unassembled WGS sequence"/>
</dbReference>
<protein>
    <recommendedName>
        <fullName evidence="6">HMG box domain-containing protein</fullName>
    </recommendedName>
</protein>
<dbReference type="PANTHER" id="PTHR10270">
    <property type="entry name" value="SOX TRANSCRIPTION FACTOR"/>
    <property type="match status" value="1"/>
</dbReference>
<dbReference type="AlphaFoldDB" id="A0A9N9XZ35"/>
<proteinExistence type="predicted"/>
<evidence type="ECO:0000259" key="6">
    <source>
        <dbReference type="PROSITE" id="PS50118"/>
    </source>
</evidence>
<evidence type="ECO:0000256" key="4">
    <source>
        <dbReference type="PROSITE-ProRule" id="PRU00267"/>
    </source>
</evidence>
<feature type="compositionally biased region" description="Basic and acidic residues" evidence="5">
    <location>
        <begin position="187"/>
        <end position="206"/>
    </location>
</feature>
<reference evidence="7 8" key="2">
    <citation type="submission" date="2021-10" db="EMBL/GenBank/DDBJ databases">
        <authorList>
            <person name="Piombo E."/>
        </authorList>
    </citation>
    <scope>NUCLEOTIDE SEQUENCE [LARGE SCALE GENOMIC DNA]</scope>
</reference>
<dbReference type="FunFam" id="1.10.30.10:FF:000041">
    <property type="entry name" value="HMG box family protein"/>
    <property type="match status" value="1"/>
</dbReference>
<dbReference type="SMART" id="SM00398">
    <property type="entry name" value="HMG"/>
    <property type="match status" value="1"/>
</dbReference>
<dbReference type="PANTHER" id="PTHR10270:SF161">
    <property type="entry name" value="SEX-DETERMINING REGION Y PROTEIN"/>
    <property type="match status" value="1"/>
</dbReference>
<dbReference type="CDD" id="cd01389">
    <property type="entry name" value="HMG-box_ROX1-like"/>
    <property type="match status" value="1"/>
</dbReference>
<dbReference type="SUPFAM" id="SSF47095">
    <property type="entry name" value="HMG-box"/>
    <property type="match status" value="1"/>
</dbReference>
<evidence type="ECO:0000313" key="8">
    <source>
        <dbReference type="Proteomes" id="UP000754883"/>
    </source>
</evidence>
<keyword evidence="4" id="KW-0539">Nucleus</keyword>
<dbReference type="InterPro" id="IPR009071">
    <property type="entry name" value="HMG_box_dom"/>
</dbReference>
<feature type="region of interest" description="Disordered" evidence="5">
    <location>
        <begin position="187"/>
        <end position="242"/>
    </location>
</feature>
<sequence>MNHQAATLPSGNFGPQDPPSMEAIATSAWVLLESQITPFTEVMAIPGDIYRAIDAGGKKFIARNFMSYIGKNVLYCRDGTGNDRYFLGNPRTFLRGGGTIVSVEGTEPFWMIRSNTTIIEAAAAHLGVAVPAREKKIPRPPNAYILYRKERHNIVRDAHPGITNNEISQVLGAAWNAESREVRQQYKEKSDKIKKALYEQHPDYQYRPRKPSEKKRRGRRTASTDEEIEHDSDELAKPSFAD</sequence>
<accession>A0A9N9XZ35</accession>
<feature type="compositionally biased region" description="Basic residues" evidence="5">
    <location>
        <begin position="207"/>
        <end position="220"/>
    </location>
</feature>
<comment type="caution">
    <text evidence="7">The sequence shown here is derived from an EMBL/GenBank/DDBJ whole genome shotgun (WGS) entry which is preliminary data.</text>
</comment>
<reference evidence="8" key="1">
    <citation type="submission" date="2019-06" db="EMBL/GenBank/DDBJ databases">
        <authorList>
            <person name="Broberg M."/>
        </authorList>
    </citation>
    <scope>NUCLEOTIDE SEQUENCE [LARGE SCALE GENOMIC DNA]</scope>
</reference>
<dbReference type="InterPro" id="IPR036910">
    <property type="entry name" value="HMG_box_dom_sf"/>
</dbReference>
<dbReference type="GO" id="GO:0001228">
    <property type="term" value="F:DNA-binding transcription activator activity, RNA polymerase II-specific"/>
    <property type="evidence" value="ECO:0007669"/>
    <property type="project" value="TreeGrafter"/>
</dbReference>